<gene>
    <name evidence="1" type="ORF">NW755_000043</name>
</gene>
<protein>
    <submittedName>
        <fullName evidence="1">Uncharacterized protein</fullName>
    </submittedName>
</protein>
<evidence type="ECO:0000313" key="1">
    <source>
        <dbReference type="EMBL" id="KAJ4197350.1"/>
    </source>
</evidence>
<dbReference type="Proteomes" id="UP001152087">
    <property type="component" value="Unassembled WGS sequence"/>
</dbReference>
<accession>A0A9W8RFR7</accession>
<comment type="caution">
    <text evidence="1">The sequence shown here is derived from an EMBL/GenBank/DDBJ whole genome shotgun (WGS) entry which is preliminary data.</text>
</comment>
<dbReference type="EMBL" id="JAOQAV010000001">
    <property type="protein sequence ID" value="KAJ4197350.1"/>
    <property type="molecule type" value="Genomic_DNA"/>
</dbReference>
<reference evidence="1" key="1">
    <citation type="submission" date="2022-09" db="EMBL/GenBank/DDBJ databases">
        <title>Fusarium specimens isolated from Avocado Roots.</title>
        <authorList>
            <person name="Stajich J."/>
            <person name="Roper C."/>
            <person name="Heimlech-Rivalta G."/>
        </authorList>
    </citation>
    <scope>NUCLEOTIDE SEQUENCE</scope>
    <source>
        <strain evidence="1">A02</strain>
    </source>
</reference>
<name>A0A9W8RFR7_9HYPO</name>
<keyword evidence="2" id="KW-1185">Reference proteome</keyword>
<organism evidence="1 2">
    <name type="scientific">Fusarium falciforme</name>
    <dbReference type="NCBI Taxonomy" id="195108"/>
    <lineage>
        <taxon>Eukaryota</taxon>
        <taxon>Fungi</taxon>
        <taxon>Dikarya</taxon>
        <taxon>Ascomycota</taxon>
        <taxon>Pezizomycotina</taxon>
        <taxon>Sordariomycetes</taxon>
        <taxon>Hypocreomycetidae</taxon>
        <taxon>Hypocreales</taxon>
        <taxon>Nectriaceae</taxon>
        <taxon>Fusarium</taxon>
        <taxon>Fusarium solani species complex</taxon>
    </lineage>
</organism>
<dbReference type="AlphaFoldDB" id="A0A9W8RFR7"/>
<evidence type="ECO:0000313" key="2">
    <source>
        <dbReference type="Proteomes" id="UP001152087"/>
    </source>
</evidence>
<proteinExistence type="predicted"/>
<sequence>MLFTDEECASLFGITVKLLRDEAQKPFTLVETAKAMGIPAAFTVSFDMPLMKPMASSTSAASLYAAIQDHDIFTDPTAANIHLLKAHEFFKNAKYNIAARMKTVATRTLTEPAEAWVPAVPIPKHATFRGKDWVPFAEVDGVGRPRTVSHSETMATDWVAYAKGPGDTSGNGN</sequence>